<dbReference type="InterPro" id="IPR036249">
    <property type="entry name" value="Thioredoxin-like_sf"/>
</dbReference>
<gene>
    <name evidence="2" type="ORF">ACFFUA_17180</name>
</gene>
<organism evidence="2 3">
    <name type="scientific">Streptomyces heliomycini</name>
    <dbReference type="NCBI Taxonomy" id="284032"/>
    <lineage>
        <taxon>Bacteria</taxon>
        <taxon>Bacillati</taxon>
        <taxon>Actinomycetota</taxon>
        <taxon>Actinomycetes</taxon>
        <taxon>Kitasatosporales</taxon>
        <taxon>Streptomycetaceae</taxon>
        <taxon>Streptomyces</taxon>
    </lineage>
</organism>
<reference evidence="2 3" key="1">
    <citation type="submission" date="2024-09" db="EMBL/GenBank/DDBJ databases">
        <authorList>
            <person name="Sun Q."/>
            <person name="Mori K."/>
        </authorList>
    </citation>
    <scope>NUCLEOTIDE SEQUENCE [LARGE SCALE GENOMIC DNA]</scope>
    <source>
        <strain evidence="2 3">JCM 9767</strain>
    </source>
</reference>
<comment type="caution">
    <text evidence="2">The sequence shown here is derived from an EMBL/GenBank/DDBJ whole genome shotgun (WGS) entry which is preliminary data.</text>
</comment>
<evidence type="ECO:0000313" key="3">
    <source>
        <dbReference type="Proteomes" id="UP001589753"/>
    </source>
</evidence>
<feature type="region of interest" description="Disordered" evidence="1">
    <location>
        <begin position="38"/>
        <end position="65"/>
    </location>
</feature>
<dbReference type="EMBL" id="JBHMDI010000041">
    <property type="protein sequence ID" value="MFB9349178.1"/>
    <property type="molecule type" value="Genomic_DNA"/>
</dbReference>
<accession>A0ABV5LAK1</accession>
<dbReference type="SUPFAM" id="SSF52833">
    <property type="entry name" value="Thioredoxin-like"/>
    <property type="match status" value="1"/>
</dbReference>
<dbReference type="Proteomes" id="UP001589753">
    <property type="component" value="Unassembled WGS sequence"/>
</dbReference>
<keyword evidence="3" id="KW-1185">Reference proteome</keyword>
<dbReference type="RefSeq" id="WP_380956116.1">
    <property type="nucleotide sequence ID" value="NZ_JBHMDI010000041.1"/>
</dbReference>
<proteinExistence type="predicted"/>
<evidence type="ECO:0000256" key="1">
    <source>
        <dbReference type="SAM" id="MobiDB-lite"/>
    </source>
</evidence>
<name>A0ABV5LAK1_9ACTN</name>
<protein>
    <submittedName>
        <fullName evidence="2">TlpA family protein disulfide reductase</fullName>
    </submittedName>
</protein>
<dbReference type="Gene3D" id="3.40.30.10">
    <property type="entry name" value="Glutaredoxin"/>
    <property type="match status" value="1"/>
</dbReference>
<sequence>MPILVALICFLVLLSLLNLVITFGVVLRMREHAGLLAEGGGEQRQNRTAGRPRPMGSEAGPFTAGTIEGETVSRDTLLVPTVLGFLSPGCAPCEKAVPPMLRYAAAVPGGRDHVLVVISGPPGEAADYAREFADVARVVVEEPDGPVQSAFAVDGFPAFGILGAGGAVTLATRKVAELPAGVTV</sequence>
<evidence type="ECO:0000313" key="2">
    <source>
        <dbReference type="EMBL" id="MFB9349178.1"/>
    </source>
</evidence>